<keyword evidence="3 14" id="KW-1003">Cell membrane</keyword>
<dbReference type="InterPro" id="IPR001460">
    <property type="entry name" value="PCN-bd_Tpept"/>
</dbReference>
<evidence type="ECO:0000256" key="1">
    <source>
        <dbReference type="ARBA" id="ARBA00004167"/>
    </source>
</evidence>
<dbReference type="PANTHER" id="PTHR30627:SF2">
    <property type="entry name" value="PEPTIDOGLYCAN D,D-TRANSPEPTIDASE MRDA"/>
    <property type="match status" value="1"/>
</dbReference>
<dbReference type="PANTHER" id="PTHR30627">
    <property type="entry name" value="PEPTIDOGLYCAN D,D-TRANSPEPTIDASE"/>
    <property type="match status" value="1"/>
</dbReference>
<comment type="similarity">
    <text evidence="14">Belongs to the transpeptidase family. MrdA subfamily.</text>
</comment>
<dbReference type="UniPathway" id="UPA00219"/>
<comment type="function">
    <text evidence="14">Catalyzes cross-linking of the peptidoglycan cell wall.</text>
</comment>
<feature type="domain" description="Penicillin-binding protein dimerisation" evidence="17">
    <location>
        <begin position="80"/>
        <end position="255"/>
    </location>
</feature>
<feature type="transmembrane region" description="Helical" evidence="14">
    <location>
        <begin position="37"/>
        <end position="57"/>
    </location>
</feature>
<keyword evidence="8 14" id="KW-0378">Hydrolase</keyword>
<keyword evidence="9 14" id="KW-0133">Cell shape</keyword>
<dbReference type="NCBIfam" id="TIGR03423">
    <property type="entry name" value="pbp2_mrdA"/>
    <property type="match status" value="1"/>
</dbReference>
<organism evidence="18 19">
    <name type="scientific">Chitiniphilus eburneus</name>
    <dbReference type="NCBI Taxonomy" id="2571148"/>
    <lineage>
        <taxon>Bacteria</taxon>
        <taxon>Pseudomonadati</taxon>
        <taxon>Pseudomonadota</taxon>
        <taxon>Betaproteobacteria</taxon>
        <taxon>Neisseriales</taxon>
        <taxon>Chitinibacteraceae</taxon>
        <taxon>Chitiniphilus</taxon>
    </lineage>
</organism>
<dbReference type="InterPro" id="IPR005311">
    <property type="entry name" value="PBP_dimer"/>
</dbReference>
<evidence type="ECO:0000256" key="10">
    <source>
        <dbReference type="ARBA" id="ARBA00022984"/>
    </source>
</evidence>
<dbReference type="InterPro" id="IPR036138">
    <property type="entry name" value="PBP_dimer_sf"/>
</dbReference>
<dbReference type="InterPro" id="IPR012338">
    <property type="entry name" value="Beta-lactam/transpept-like"/>
</dbReference>
<feature type="region of interest" description="Disordered" evidence="15">
    <location>
        <begin position="1"/>
        <end position="23"/>
    </location>
</feature>
<dbReference type="GO" id="GO:0009002">
    <property type="term" value="F:serine-type D-Ala-D-Ala carboxypeptidase activity"/>
    <property type="evidence" value="ECO:0007669"/>
    <property type="project" value="UniProtKB-UniRule"/>
</dbReference>
<evidence type="ECO:0000256" key="11">
    <source>
        <dbReference type="ARBA" id="ARBA00022989"/>
    </source>
</evidence>
<gene>
    <name evidence="14 18" type="primary">mrdA</name>
    <name evidence="18" type="ORF">FAZ21_01415</name>
</gene>
<dbReference type="AlphaFoldDB" id="A0A4U0QEA2"/>
<evidence type="ECO:0000256" key="14">
    <source>
        <dbReference type="HAMAP-Rule" id="MF_02081"/>
    </source>
</evidence>
<evidence type="ECO:0000256" key="5">
    <source>
        <dbReference type="ARBA" id="ARBA00022645"/>
    </source>
</evidence>
<dbReference type="InterPro" id="IPR050515">
    <property type="entry name" value="Beta-lactam/transpept"/>
</dbReference>
<comment type="caution">
    <text evidence="14">Lacks conserved residue(s) required for the propagation of feature annotation.</text>
</comment>
<evidence type="ECO:0000256" key="13">
    <source>
        <dbReference type="ARBA" id="ARBA00023316"/>
    </source>
</evidence>
<dbReference type="Proteomes" id="UP000310016">
    <property type="component" value="Unassembled WGS sequence"/>
</dbReference>
<evidence type="ECO:0000256" key="3">
    <source>
        <dbReference type="ARBA" id="ARBA00022475"/>
    </source>
</evidence>
<dbReference type="GO" id="GO:0005886">
    <property type="term" value="C:plasma membrane"/>
    <property type="evidence" value="ECO:0007669"/>
    <property type="project" value="UniProtKB-SubCell"/>
</dbReference>
<keyword evidence="19" id="KW-1185">Reference proteome</keyword>
<dbReference type="GO" id="GO:0006508">
    <property type="term" value="P:proteolysis"/>
    <property type="evidence" value="ECO:0007669"/>
    <property type="project" value="UniProtKB-KW"/>
</dbReference>
<dbReference type="EMBL" id="SUMF01000001">
    <property type="protein sequence ID" value="TJZ78972.1"/>
    <property type="molecule type" value="Genomic_DNA"/>
</dbReference>
<evidence type="ECO:0000259" key="17">
    <source>
        <dbReference type="Pfam" id="PF03717"/>
    </source>
</evidence>
<comment type="catalytic activity">
    <reaction evidence="14">
        <text>Preferential cleavage: (Ac)2-L-Lys-D-Ala-|-D-Ala. Also transpeptidation of peptidyl-alanyl moieties that are N-acyl substituents of D-alanine.</text>
        <dbReference type="EC" id="3.4.16.4"/>
    </reaction>
</comment>
<keyword evidence="12 14" id="KW-0472">Membrane</keyword>
<keyword evidence="13 14" id="KW-0961">Cell wall biogenesis/degradation</keyword>
<evidence type="ECO:0000256" key="6">
    <source>
        <dbReference type="ARBA" id="ARBA00022670"/>
    </source>
</evidence>
<dbReference type="RefSeq" id="WP_136771487.1">
    <property type="nucleotide sequence ID" value="NZ_CP156074.1"/>
</dbReference>
<dbReference type="GO" id="GO:0071555">
    <property type="term" value="P:cell wall organization"/>
    <property type="evidence" value="ECO:0007669"/>
    <property type="project" value="UniProtKB-KW"/>
</dbReference>
<name>A0A4U0QEA2_9NEIS</name>
<evidence type="ECO:0000313" key="18">
    <source>
        <dbReference type="EMBL" id="TJZ78972.1"/>
    </source>
</evidence>
<dbReference type="SUPFAM" id="SSF56519">
    <property type="entry name" value="Penicillin binding protein dimerisation domain"/>
    <property type="match status" value="1"/>
</dbReference>
<evidence type="ECO:0000256" key="9">
    <source>
        <dbReference type="ARBA" id="ARBA00022960"/>
    </source>
</evidence>
<dbReference type="Gene3D" id="3.40.710.10">
    <property type="entry name" value="DD-peptidase/beta-lactamase superfamily"/>
    <property type="match status" value="1"/>
</dbReference>
<evidence type="ECO:0000256" key="8">
    <source>
        <dbReference type="ARBA" id="ARBA00022801"/>
    </source>
</evidence>
<dbReference type="HAMAP" id="MF_02081">
    <property type="entry name" value="MrdA_transpept"/>
    <property type="match status" value="1"/>
</dbReference>
<evidence type="ECO:0000256" key="4">
    <source>
        <dbReference type="ARBA" id="ARBA00022519"/>
    </source>
</evidence>
<keyword evidence="11 14" id="KW-1133">Transmembrane helix</keyword>
<dbReference type="Gene3D" id="3.30.1390.30">
    <property type="entry name" value="Penicillin-binding protein 2a, domain 3"/>
    <property type="match status" value="1"/>
</dbReference>
<proteinExistence type="inferred from homology"/>
<evidence type="ECO:0000256" key="2">
    <source>
        <dbReference type="ARBA" id="ARBA00004236"/>
    </source>
</evidence>
<comment type="subcellular location">
    <subcellularLocation>
        <location evidence="14">Cell inner membrane</location>
        <topology evidence="14">Single-pass membrane protein</topology>
    </subcellularLocation>
    <subcellularLocation>
        <location evidence="2">Cell membrane</location>
    </subcellularLocation>
    <subcellularLocation>
        <location evidence="1">Membrane</location>
        <topology evidence="1">Single-pass membrane protein</topology>
    </subcellularLocation>
</comment>
<evidence type="ECO:0000256" key="7">
    <source>
        <dbReference type="ARBA" id="ARBA00022692"/>
    </source>
</evidence>
<dbReference type="GO" id="GO:0071972">
    <property type="term" value="F:peptidoglycan L,D-transpeptidase activity"/>
    <property type="evidence" value="ECO:0007669"/>
    <property type="project" value="TreeGrafter"/>
</dbReference>
<comment type="caution">
    <text evidence="18">The sequence shown here is derived from an EMBL/GenBank/DDBJ whole genome shotgun (WGS) entry which is preliminary data.</text>
</comment>
<sequence length="655" mass="72390">MKHRPMFGASSRGKTRRNSSNELKNDREVRGAYELRLLAAAVFVLLLFGVLLARFFWLQGIQHDKYMTLAEANRISLVPVPPSRGIIRDRNGVILAHNFSAYTLEITPSRIDNLEATIAALNALVEITPKDRRRFKKLQDESKDFESLPIKTRLTDEEVARFAANSYRFPGVEIKARLFRHYPHGEIASHLIGYIGRINDRDLADLEEEGMLANYRGSEHIGKIGIESSYERYLHGTTGFEEVEIDANGRAVRTLRRVPPRPGHDLQLSVDIKLQEVAEQLMAGRRGALVAIEPATGGVLAFVSQPGFDPNLFVDGIDPQTWKELNESPDKPLLNRALRGEYPPGSTFKPFMAMAALEGNFPLVHQTIADPGYFIFGGHRFRDSKAGGYGSMTFDRSLTVSSDTYYYQLAVQMGIDYIATFMSGLDFGQRTGIDLPGERPGVLPSADWKRKRFKNPAQQKWYAGETVSIGIGQGYNSYTPLQMAHATATLVNHGVAYRPHVVNRIVDPNTGETTLVEPSPERTLPWKRENSERVIRGLASVITNGTGANAFRNAGYVAGGKTGTAQVFSLKGGKYNARNVHERLRDHSWFIAFAPVDKPRIALAVIVENGGFGAAAAAPIARKTLDYYLLGKLPEAPAAQAASVAEQPSAEHTGD</sequence>
<accession>A0A4U0QEA2</accession>
<evidence type="ECO:0000259" key="16">
    <source>
        <dbReference type="Pfam" id="PF00905"/>
    </source>
</evidence>
<evidence type="ECO:0000313" key="19">
    <source>
        <dbReference type="Proteomes" id="UP000310016"/>
    </source>
</evidence>
<evidence type="ECO:0000256" key="12">
    <source>
        <dbReference type="ARBA" id="ARBA00023136"/>
    </source>
</evidence>
<reference evidence="18 19" key="1">
    <citation type="submission" date="2019-04" db="EMBL/GenBank/DDBJ databases">
        <title>Chitiniphilus eburnea sp. nov., a novel chitinolytic bacterium isolated from aquaculture sludge.</title>
        <authorList>
            <person name="Sheng M."/>
        </authorList>
    </citation>
    <scope>NUCLEOTIDE SEQUENCE [LARGE SCALE GENOMIC DNA]</scope>
    <source>
        <strain evidence="18 19">HX-2-15</strain>
    </source>
</reference>
<comment type="pathway">
    <text evidence="14">Cell wall biogenesis; peptidoglycan biosynthesis.</text>
</comment>
<dbReference type="EC" id="3.4.16.4" evidence="14"/>
<keyword evidence="5 14" id="KW-0121">Carboxypeptidase</keyword>
<dbReference type="GO" id="GO:0009252">
    <property type="term" value="P:peptidoglycan biosynthetic process"/>
    <property type="evidence" value="ECO:0007669"/>
    <property type="project" value="UniProtKB-UniRule"/>
</dbReference>
<keyword evidence="4 14" id="KW-0997">Cell inner membrane</keyword>
<dbReference type="Gene3D" id="3.90.1310.10">
    <property type="entry name" value="Penicillin-binding protein 2a (Domain 2)"/>
    <property type="match status" value="1"/>
</dbReference>
<feature type="domain" description="Penicillin-binding protein transpeptidase" evidence="16">
    <location>
        <begin position="287"/>
        <end position="625"/>
    </location>
</feature>
<dbReference type="GO" id="GO:0008658">
    <property type="term" value="F:penicillin binding"/>
    <property type="evidence" value="ECO:0007669"/>
    <property type="project" value="InterPro"/>
</dbReference>
<keyword evidence="7 14" id="KW-0812">Transmembrane</keyword>
<dbReference type="Pfam" id="PF00905">
    <property type="entry name" value="Transpeptidase"/>
    <property type="match status" value="1"/>
</dbReference>
<keyword evidence="10 14" id="KW-0573">Peptidoglycan synthesis</keyword>
<evidence type="ECO:0000256" key="15">
    <source>
        <dbReference type="SAM" id="MobiDB-lite"/>
    </source>
</evidence>
<protein>
    <recommendedName>
        <fullName evidence="14">Peptidoglycan D,D-transpeptidase MrdA</fullName>
        <ecNumber evidence="14">3.4.16.4</ecNumber>
    </recommendedName>
    <alternativeName>
        <fullName evidence="14">Penicillin-binding protein 2</fullName>
        <shortName evidence="14">PBP-2</shortName>
    </alternativeName>
</protein>
<dbReference type="GO" id="GO:0008360">
    <property type="term" value="P:regulation of cell shape"/>
    <property type="evidence" value="ECO:0007669"/>
    <property type="project" value="UniProtKB-KW"/>
</dbReference>
<dbReference type="InterPro" id="IPR017790">
    <property type="entry name" value="Penicillin-binding_protein_2"/>
</dbReference>
<feature type="active site" description="Acyl-ester intermediate" evidence="14">
    <location>
        <position position="346"/>
    </location>
</feature>
<dbReference type="OrthoDB" id="9789078at2"/>
<dbReference type="SUPFAM" id="SSF56601">
    <property type="entry name" value="beta-lactamase/transpeptidase-like"/>
    <property type="match status" value="1"/>
</dbReference>
<keyword evidence="6 14" id="KW-0645">Protease</keyword>
<dbReference type="Pfam" id="PF03717">
    <property type="entry name" value="PBP_dimer"/>
    <property type="match status" value="1"/>
</dbReference>